<reference evidence="8" key="1">
    <citation type="submission" date="2024-07" db="EMBL/GenBank/DDBJ databases">
        <title>Two chromosome-level genome assemblies of Korean endemic species Abeliophyllum distichum and Forsythia ovata (Oleaceae).</title>
        <authorList>
            <person name="Jang H."/>
        </authorList>
    </citation>
    <scope>NUCLEOTIDE SEQUENCE [LARGE SCALE GENOMIC DNA]</scope>
</reference>
<dbReference type="InterPro" id="IPR020946">
    <property type="entry name" value="Flavin_mOase-like"/>
</dbReference>
<dbReference type="SUPFAM" id="SSF51905">
    <property type="entry name" value="FAD/NAD(P)-binding domain"/>
    <property type="match status" value="2"/>
</dbReference>
<dbReference type="AlphaFoldDB" id="A0ABD1Q3B5"/>
<dbReference type="FunFam" id="3.50.50.60:FF:000403">
    <property type="entry name" value="Flavin-containing monooxygenase"/>
    <property type="match status" value="1"/>
</dbReference>
<proteinExistence type="inferred from homology"/>
<evidence type="ECO:0000256" key="3">
    <source>
        <dbReference type="ARBA" id="ARBA00022827"/>
    </source>
</evidence>
<dbReference type="FunFam" id="3.50.50.60:FF:000169">
    <property type="entry name" value="Flavin-containing monooxygenase"/>
    <property type="match status" value="1"/>
</dbReference>
<evidence type="ECO:0000256" key="6">
    <source>
        <dbReference type="RuleBase" id="RU361177"/>
    </source>
</evidence>
<evidence type="ECO:0000313" key="8">
    <source>
        <dbReference type="Proteomes" id="UP001604336"/>
    </source>
</evidence>
<dbReference type="Gene3D" id="3.50.50.60">
    <property type="entry name" value="FAD/NAD(P)-binding domain"/>
    <property type="match status" value="2"/>
</dbReference>
<evidence type="ECO:0000256" key="2">
    <source>
        <dbReference type="ARBA" id="ARBA00022630"/>
    </source>
</evidence>
<dbReference type="InterPro" id="IPR000960">
    <property type="entry name" value="Flavin_mOase"/>
</dbReference>
<keyword evidence="8" id="KW-1185">Reference proteome</keyword>
<evidence type="ECO:0000313" key="7">
    <source>
        <dbReference type="EMBL" id="KAL2470108.1"/>
    </source>
</evidence>
<dbReference type="PANTHER" id="PTHR23023">
    <property type="entry name" value="DIMETHYLANILINE MONOOXYGENASE"/>
    <property type="match status" value="1"/>
</dbReference>
<accession>A0ABD1Q3B5</accession>
<keyword evidence="2 6" id="KW-0285">Flavoprotein</keyword>
<dbReference type="GO" id="GO:0004497">
    <property type="term" value="F:monooxygenase activity"/>
    <property type="evidence" value="ECO:0007669"/>
    <property type="project" value="UniProtKB-KW"/>
</dbReference>
<dbReference type="Pfam" id="PF00743">
    <property type="entry name" value="FMO-like"/>
    <property type="match status" value="1"/>
</dbReference>
<keyword evidence="5 6" id="KW-0560">Oxidoreductase</keyword>
<dbReference type="InterPro" id="IPR036188">
    <property type="entry name" value="FAD/NAD-bd_sf"/>
</dbReference>
<keyword evidence="3 6" id="KW-0274">FAD</keyword>
<dbReference type="InterPro" id="IPR050346">
    <property type="entry name" value="FMO-like"/>
</dbReference>
<keyword evidence="4" id="KW-0521">NADP</keyword>
<comment type="similarity">
    <text evidence="1 6">Belongs to the FMO family.</text>
</comment>
<dbReference type="EC" id="1.-.-.-" evidence="6"/>
<evidence type="ECO:0000256" key="1">
    <source>
        <dbReference type="ARBA" id="ARBA00009183"/>
    </source>
</evidence>
<organism evidence="7 8">
    <name type="scientific">Abeliophyllum distichum</name>
    <dbReference type="NCBI Taxonomy" id="126358"/>
    <lineage>
        <taxon>Eukaryota</taxon>
        <taxon>Viridiplantae</taxon>
        <taxon>Streptophyta</taxon>
        <taxon>Embryophyta</taxon>
        <taxon>Tracheophyta</taxon>
        <taxon>Spermatophyta</taxon>
        <taxon>Magnoliopsida</taxon>
        <taxon>eudicotyledons</taxon>
        <taxon>Gunneridae</taxon>
        <taxon>Pentapetalae</taxon>
        <taxon>asterids</taxon>
        <taxon>lamiids</taxon>
        <taxon>Lamiales</taxon>
        <taxon>Oleaceae</taxon>
        <taxon>Forsythieae</taxon>
        <taxon>Abeliophyllum</taxon>
    </lineage>
</organism>
<dbReference type="EMBL" id="JBFOLK010000012">
    <property type="protein sequence ID" value="KAL2470108.1"/>
    <property type="molecule type" value="Genomic_DNA"/>
</dbReference>
<dbReference type="Proteomes" id="UP001604336">
    <property type="component" value="Unassembled WGS sequence"/>
</dbReference>
<evidence type="ECO:0000256" key="4">
    <source>
        <dbReference type="ARBA" id="ARBA00022857"/>
    </source>
</evidence>
<protein>
    <recommendedName>
        <fullName evidence="6">Flavin-containing monooxygenase</fullName>
        <ecNumber evidence="6">1.-.-.-</ecNumber>
    </recommendedName>
</protein>
<name>A0ABD1Q3B5_9LAMI</name>
<sequence length="541" mass="61698">MHVFTENFLNSSKKSNISTMEEQRVAIVGAGISGLLACKYLVSKGFNPVVLESKDEIGGVWTQTIQSTKLQTEKEDYQFTDFPWPSSVKETFPHNTRVKEYIQSYAKHFNLFPYIKFNSKVISIDYVGESFEEMKSWEQWGGTGKPFGSKGKWHLQVQHTKDDCSTKEYVFEFLFICIGRFSGLPDIPEFPLGEGPEVFEGKVLHSMDYSALDSAGVSQLIKGKKVTVIGSAKSAIDLAAECAHTNGIDQPCTVIQRTVHWTLPNPEECGMNIEYLWLSRFAELMVHKPGQGYIHSALATALSPLRWGFSKYIESYLKRKLPLKKFNMIPKHSFLQEMSGCGIYILPLDFYGKVENKSIILKQAKSFRFCKEGLILDEETEPLKTDVVIFATGYKGDEKLKNLFTCSTFQKYMMGSHNSVVPLYRQMIHPRIPQLAILGFAEGLSDLYTFEIECQWLAHFLANTFKLPSISDMEKDILNWDVYMKKYTGKNYRRSCLGGVQIWYNDLLCKDIGCDPKRKNGFFSELFEAYQPADYVGLNPQ</sequence>
<evidence type="ECO:0000256" key="5">
    <source>
        <dbReference type="ARBA" id="ARBA00023002"/>
    </source>
</evidence>
<comment type="cofactor">
    <cofactor evidence="6">
        <name>FAD</name>
        <dbReference type="ChEBI" id="CHEBI:57692"/>
    </cofactor>
</comment>
<dbReference type="PIRSF" id="PIRSF000332">
    <property type="entry name" value="FMO"/>
    <property type="match status" value="1"/>
</dbReference>
<comment type="caution">
    <text evidence="7">The sequence shown here is derived from an EMBL/GenBank/DDBJ whole genome shotgun (WGS) entry which is preliminary data.</text>
</comment>
<gene>
    <name evidence="7" type="ORF">Adt_38244</name>
</gene>
<keyword evidence="6 7" id="KW-0503">Monooxygenase</keyword>